<keyword evidence="1" id="KW-0812">Transmembrane</keyword>
<proteinExistence type="predicted"/>
<dbReference type="Proteomes" id="UP000270819">
    <property type="component" value="Segment"/>
</dbReference>
<sequence length="69" mass="7697">MLSSILVCLTIAIGIIWLAVDSFKLLQFAAKRPLRFASDTIIIFFGIIEGLASGFMVVFLYQLIKAFLK</sequence>
<protein>
    <submittedName>
        <fullName evidence="2">Uncharacterized protein</fullName>
    </submittedName>
</protein>
<name>A0A386K4E6_9CAUD</name>
<accession>A0A386K4E6</accession>
<keyword evidence="1" id="KW-1133">Transmembrane helix</keyword>
<dbReference type="EMBL" id="MG589384">
    <property type="protein sequence ID" value="AYD79562.1"/>
    <property type="molecule type" value="Genomic_DNA"/>
</dbReference>
<gene>
    <name evidence="2" type="ORF">LINGLNFE_00054</name>
</gene>
<evidence type="ECO:0000256" key="1">
    <source>
        <dbReference type="SAM" id="Phobius"/>
    </source>
</evidence>
<reference evidence="3" key="1">
    <citation type="submission" date="2017-11" db="EMBL/GenBank/DDBJ databases">
        <authorList>
            <person name="Zhao X."/>
        </authorList>
    </citation>
    <scope>NUCLEOTIDE SEQUENCE [LARGE SCALE GENOMIC DNA]</scope>
</reference>
<organism evidence="2 3">
    <name type="scientific">Enterobacter phage phi63_307</name>
    <dbReference type="NCBI Taxonomy" id="2340711"/>
    <lineage>
        <taxon>Viruses</taxon>
        <taxon>Duplodnaviria</taxon>
        <taxon>Heunggongvirae</taxon>
        <taxon>Uroviricota</taxon>
        <taxon>Caudoviricetes</taxon>
        <taxon>Andersonviridae</taxon>
        <taxon>Ounavirinae</taxon>
        <taxon>Kolesnikvirus</taxon>
        <taxon>Kolesnikvirus Ea214</taxon>
    </lineage>
</organism>
<evidence type="ECO:0000313" key="3">
    <source>
        <dbReference type="Proteomes" id="UP000270819"/>
    </source>
</evidence>
<evidence type="ECO:0000313" key="2">
    <source>
        <dbReference type="EMBL" id="AYD79562.1"/>
    </source>
</evidence>
<feature type="transmembrane region" description="Helical" evidence="1">
    <location>
        <begin position="42"/>
        <end position="64"/>
    </location>
</feature>
<keyword evidence="1" id="KW-0472">Membrane</keyword>